<keyword evidence="1" id="KW-0812">Transmembrane</keyword>
<accession>X1EVR0</accession>
<feature type="transmembrane region" description="Helical" evidence="1">
    <location>
        <begin position="41"/>
        <end position="65"/>
    </location>
</feature>
<comment type="caution">
    <text evidence="2">The sequence shown here is derived from an EMBL/GenBank/DDBJ whole genome shotgun (WGS) entry which is preliminary data.</text>
</comment>
<feature type="non-terminal residue" evidence="2">
    <location>
        <position position="1"/>
    </location>
</feature>
<dbReference type="AlphaFoldDB" id="X1EVR0"/>
<feature type="transmembrane region" description="Helical" evidence="1">
    <location>
        <begin position="111"/>
        <end position="130"/>
    </location>
</feature>
<dbReference type="EMBL" id="BART01032602">
    <property type="protein sequence ID" value="GAH12708.1"/>
    <property type="molecule type" value="Genomic_DNA"/>
</dbReference>
<gene>
    <name evidence="2" type="ORF">S01H4_56291</name>
</gene>
<keyword evidence="1" id="KW-1133">Transmembrane helix</keyword>
<feature type="transmembrane region" description="Helical" evidence="1">
    <location>
        <begin position="71"/>
        <end position="91"/>
    </location>
</feature>
<sequence>IVLEATNVVALYFFPGSKYANSVGVFKAWEKSKQEPEIHDLVKYLVNWVAGTKLIFLLLLIVILYTADDQGLFYTGVALVISISSFFWRLFPLIRKMDRDDQIDPKNYSAILGLMISVFVLVFLAALLISGSG</sequence>
<proteinExistence type="predicted"/>
<name>X1EVR0_9ZZZZ</name>
<keyword evidence="1" id="KW-0472">Membrane</keyword>
<organism evidence="2">
    <name type="scientific">marine sediment metagenome</name>
    <dbReference type="NCBI Taxonomy" id="412755"/>
    <lineage>
        <taxon>unclassified sequences</taxon>
        <taxon>metagenomes</taxon>
        <taxon>ecological metagenomes</taxon>
    </lineage>
</organism>
<evidence type="ECO:0000313" key="2">
    <source>
        <dbReference type="EMBL" id="GAH12708.1"/>
    </source>
</evidence>
<reference evidence="2" key="1">
    <citation type="journal article" date="2014" name="Front. Microbiol.">
        <title>High frequency of phylogenetically diverse reductive dehalogenase-homologous genes in deep subseafloor sedimentary metagenomes.</title>
        <authorList>
            <person name="Kawai M."/>
            <person name="Futagami T."/>
            <person name="Toyoda A."/>
            <person name="Takaki Y."/>
            <person name="Nishi S."/>
            <person name="Hori S."/>
            <person name="Arai W."/>
            <person name="Tsubouchi T."/>
            <person name="Morono Y."/>
            <person name="Uchiyama I."/>
            <person name="Ito T."/>
            <person name="Fujiyama A."/>
            <person name="Inagaki F."/>
            <person name="Takami H."/>
        </authorList>
    </citation>
    <scope>NUCLEOTIDE SEQUENCE</scope>
    <source>
        <strain evidence="2">Expedition CK06-06</strain>
    </source>
</reference>
<protein>
    <submittedName>
        <fullName evidence="2">Uncharacterized protein</fullName>
    </submittedName>
</protein>
<evidence type="ECO:0000256" key="1">
    <source>
        <dbReference type="SAM" id="Phobius"/>
    </source>
</evidence>